<evidence type="ECO:0000256" key="1">
    <source>
        <dbReference type="SAM" id="MobiDB-lite"/>
    </source>
</evidence>
<accession>A0AAY4DQU2</accession>
<reference evidence="2 3" key="1">
    <citation type="submission" date="2020-06" db="EMBL/GenBank/DDBJ databases">
        <authorList>
            <consortium name="Wellcome Sanger Institute Data Sharing"/>
        </authorList>
    </citation>
    <scope>NUCLEOTIDE SEQUENCE [LARGE SCALE GENOMIC DNA]</scope>
</reference>
<organism evidence="2 3">
    <name type="scientific">Denticeps clupeoides</name>
    <name type="common">denticle herring</name>
    <dbReference type="NCBI Taxonomy" id="299321"/>
    <lineage>
        <taxon>Eukaryota</taxon>
        <taxon>Metazoa</taxon>
        <taxon>Chordata</taxon>
        <taxon>Craniata</taxon>
        <taxon>Vertebrata</taxon>
        <taxon>Euteleostomi</taxon>
        <taxon>Actinopterygii</taxon>
        <taxon>Neopterygii</taxon>
        <taxon>Teleostei</taxon>
        <taxon>Clupei</taxon>
        <taxon>Clupeiformes</taxon>
        <taxon>Denticipitoidei</taxon>
        <taxon>Denticipitidae</taxon>
        <taxon>Denticeps</taxon>
    </lineage>
</organism>
<keyword evidence="3" id="KW-1185">Reference proteome</keyword>
<dbReference type="GO" id="GO:0005737">
    <property type="term" value="C:cytoplasm"/>
    <property type="evidence" value="ECO:0007669"/>
    <property type="project" value="TreeGrafter"/>
</dbReference>
<dbReference type="AlphaFoldDB" id="A0AAY4DQU2"/>
<feature type="compositionally biased region" description="Polar residues" evidence="1">
    <location>
        <begin position="270"/>
        <end position="280"/>
    </location>
</feature>
<reference evidence="2" key="2">
    <citation type="submission" date="2025-08" db="UniProtKB">
        <authorList>
            <consortium name="Ensembl"/>
        </authorList>
    </citation>
    <scope>IDENTIFICATION</scope>
</reference>
<dbReference type="PANTHER" id="PTHR21439">
    <property type="entry name" value="OXIDORED-NITRO DOMAIN-CONTAINING PROTEIN"/>
    <property type="match status" value="1"/>
</dbReference>
<feature type="compositionally biased region" description="Basic and acidic residues" evidence="1">
    <location>
        <begin position="368"/>
        <end position="381"/>
    </location>
</feature>
<proteinExistence type="predicted"/>
<evidence type="ECO:0008006" key="4">
    <source>
        <dbReference type="Google" id="ProtNLM"/>
    </source>
</evidence>
<sequence length="389" mass="43116">MSTRTLPLLVANLGGEMLYILDQRLRAPDLSDNRTALWSEEDRKTVLTVIISAMFSKGFMEELLKPQGLYSHRAMRTLLTRLAHASIMRLNAASMDRLYELVVMAFKYQVLLCPRPRDLLLITFNHTDAIRNFVKHSPATVNQVDEVQRRLIETYTRLSEGEFQLIRQTLLTFLQDMHVRVSLFLKDKLQNPSGRFVLVTTGPVPHASDVPGLIRIFNRKGREVKRREFPAGGSYTSPMREGSFEMFGDRATRLGTNMYSVTPVADGKTSGASMNPSQHPKGTAEPNPMAKEELNLLARLMGGVEGQGNLSGDGAFQVNLFIAGQEEDGTGAPGEVEGEPFGVINIQATTDQLASTELARIAGEFAEDGERPDEPSSKGEDLLAMMDDL</sequence>
<dbReference type="PANTHER" id="PTHR21439:SF0">
    <property type="entry name" value="PROTEIN OSCP1"/>
    <property type="match status" value="1"/>
</dbReference>
<name>A0AAY4DQU2_9TELE</name>
<dbReference type="RefSeq" id="XP_028819484.1">
    <property type="nucleotide sequence ID" value="XM_028963651.1"/>
</dbReference>
<dbReference type="Ensembl" id="ENSDCDT00010058000.1">
    <property type="protein sequence ID" value="ENSDCDP00010047760.1"/>
    <property type="gene ID" value="ENSDCDG00010028822.1"/>
</dbReference>
<dbReference type="InterPro" id="IPR019332">
    <property type="entry name" value="OSCP1"/>
</dbReference>
<dbReference type="Proteomes" id="UP000694580">
    <property type="component" value="Chromosome 20"/>
</dbReference>
<dbReference type="Pfam" id="PF10188">
    <property type="entry name" value="Oscp1"/>
    <property type="match status" value="1"/>
</dbReference>
<dbReference type="GO" id="GO:0005886">
    <property type="term" value="C:plasma membrane"/>
    <property type="evidence" value="ECO:0007669"/>
    <property type="project" value="TreeGrafter"/>
</dbReference>
<dbReference type="GeneID" id="114770047"/>
<feature type="region of interest" description="Disordered" evidence="1">
    <location>
        <begin position="267"/>
        <end position="287"/>
    </location>
</feature>
<protein>
    <recommendedName>
        <fullName evidence="4">Organic solute carrier partner 1a</fullName>
    </recommendedName>
</protein>
<evidence type="ECO:0000313" key="3">
    <source>
        <dbReference type="Proteomes" id="UP000694580"/>
    </source>
</evidence>
<evidence type="ECO:0000313" key="2">
    <source>
        <dbReference type="Ensembl" id="ENSDCDP00010047760.1"/>
    </source>
</evidence>
<feature type="region of interest" description="Disordered" evidence="1">
    <location>
        <begin position="364"/>
        <end position="389"/>
    </location>
</feature>
<reference evidence="2" key="3">
    <citation type="submission" date="2025-09" db="UniProtKB">
        <authorList>
            <consortium name="Ensembl"/>
        </authorList>
    </citation>
    <scope>IDENTIFICATION</scope>
</reference>
<dbReference type="GeneTree" id="ENSGT00390000004808"/>
<gene>
    <name evidence="2" type="primary">oscp1a</name>
</gene>